<dbReference type="RefSeq" id="WP_251262648.1">
    <property type="nucleotide sequence ID" value="NZ_JAMQGP010000009.1"/>
</dbReference>
<evidence type="ECO:0000313" key="2">
    <source>
        <dbReference type="Proteomes" id="UP001165393"/>
    </source>
</evidence>
<protein>
    <submittedName>
        <fullName evidence="1">Uncharacterized protein</fullName>
    </submittedName>
</protein>
<sequence length="258" mass="29539">MHITPANYQRLIAINSEDFNCCFYCGCVATEYDLAPPTSIRNVIQPHSDNLEIPACRECHQLLKHEPSGLLGRRIDVVKDKLAKKYARAISVYQMWDASELNELEHRLQQSVAAGLKLGEEATQRLSYKGFVYEVNGHRFDSPHSPVEVHCVAGTQFTDFKSALNHTSSSYRIPKAKLKMLLKEHNNNFDQVISLYQQQVLAALAEKEMKTKCKSLAQQYKFDAAFIRRSVNHYMAEDEEMSLEQALRKLEVERLMGK</sequence>
<proteinExistence type="predicted"/>
<comment type="caution">
    <text evidence="1">The sequence shown here is derived from an EMBL/GenBank/DDBJ whole genome shotgun (WGS) entry which is preliminary data.</text>
</comment>
<reference evidence="1 2" key="1">
    <citation type="journal article" date="2013" name="Antonie Van Leeuwenhoek">
        <title>Echinimonas agarilytica gen. nov., sp. nov., a new gammaproteobacterium isolated from the sea urchin Strongylocentrotus intermedius.</title>
        <authorList>
            <person name="Nedashkovskaya O.I."/>
            <person name="Stenkova A.M."/>
            <person name="Zhukova N.V."/>
            <person name="Van Trappen S."/>
            <person name="Lee J.S."/>
            <person name="Kim S.B."/>
        </authorList>
    </citation>
    <scope>NUCLEOTIDE SEQUENCE [LARGE SCALE GENOMIC DNA]</scope>
    <source>
        <strain evidence="1 2">KMM 6351</strain>
    </source>
</reference>
<organism evidence="1 2">
    <name type="scientific">Echinimonas agarilytica</name>
    <dbReference type="NCBI Taxonomy" id="1215918"/>
    <lineage>
        <taxon>Bacteria</taxon>
        <taxon>Pseudomonadati</taxon>
        <taxon>Pseudomonadota</taxon>
        <taxon>Gammaproteobacteria</taxon>
        <taxon>Alteromonadales</taxon>
        <taxon>Echinimonadaceae</taxon>
        <taxon>Echinimonas</taxon>
    </lineage>
</organism>
<dbReference type="EMBL" id="JAMQGP010000009">
    <property type="protein sequence ID" value="MCM2681164.1"/>
    <property type="molecule type" value="Genomic_DNA"/>
</dbReference>
<dbReference type="AlphaFoldDB" id="A0AA41WBT1"/>
<accession>A0AA41WBT1</accession>
<name>A0AA41WBT1_9GAMM</name>
<evidence type="ECO:0000313" key="1">
    <source>
        <dbReference type="EMBL" id="MCM2681164.1"/>
    </source>
</evidence>
<dbReference type="Proteomes" id="UP001165393">
    <property type="component" value="Unassembled WGS sequence"/>
</dbReference>
<keyword evidence="2" id="KW-1185">Reference proteome</keyword>
<gene>
    <name evidence="1" type="ORF">NAF29_16050</name>
</gene>